<keyword evidence="2" id="KW-0677">Repeat</keyword>
<reference evidence="4" key="1">
    <citation type="submission" date="2020-11" db="EMBL/GenBank/DDBJ databases">
        <authorList>
            <person name="Tran Van P."/>
        </authorList>
    </citation>
    <scope>NUCLEOTIDE SEQUENCE</scope>
</reference>
<dbReference type="InterPro" id="IPR001680">
    <property type="entry name" value="WD40_rpt"/>
</dbReference>
<feature type="compositionally biased region" description="Acidic residues" evidence="3">
    <location>
        <begin position="91"/>
        <end position="108"/>
    </location>
</feature>
<evidence type="ECO:0000256" key="1">
    <source>
        <dbReference type="ARBA" id="ARBA00022574"/>
    </source>
</evidence>
<dbReference type="PROSITE" id="PS50294">
    <property type="entry name" value="WD_REPEATS_REGION"/>
    <property type="match status" value="1"/>
</dbReference>
<dbReference type="SMART" id="SM00320">
    <property type="entry name" value="WD40"/>
    <property type="match status" value="7"/>
</dbReference>
<proteinExistence type="predicted"/>
<dbReference type="GO" id="GO:0005737">
    <property type="term" value="C:cytoplasm"/>
    <property type="evidence" value="ECO:0007669"/>
    <property type="project" value="TreeGrafter"/>
</dbReference>
<dbReference type="EMBL" id="OB667284">
    <property type="protein sequence ID" value="CAD7233917.1"/>
    <property type="molecule type" value="Genomic_DNA"/>
</dbReference>
<dbReference type="OrthoDB" id="4869960at2759"/>
<dbReference type="AlphaFoldDB" id="A0A7R8WSV0"/>
<dbReference type="InterPro" id="IPR015943">
    <property type="entry name" value="WD40/YVTN_repeat-like_dom_sf"/>
</dbReference>
<gene>
    <name evidence="4" type="ORF">CTOB1V02_LOCUS11735</name>
</gene>
<dbReference type="Pfam" id="PF00400">
    <property type="entry name" value="WD40"/>
    <property type="match status" value="3"/>
</dbReference>
<dbReference type="SUPFAM" id="SSF50978">
    <property type="entry name" value="WD40 repeat-like"/>
    <property type="match status" value="1"/>
</dbReference>
<sequence>MIGLGNHTVSVDHQNHFEVQDDSADAILVVNEEDRSSPDSSTGDPSLDEIGVIEGDSTSSSENLDGGNRSHSSEERGERLRRIVSLLQESESGDEGGEGQDDDEEEEDRPSVRRVLVGSRRQQQEDEITKIDVSFLDKEHLPTHFNIARSVTERRLGIRSVLIRNKKVRAGSTNASYPLYMRRSKRGILQTWGDSMAYDFWSSVRTAKRFELFAKLEEHDGCVNALNFSPDGTYIVSGSDDLKVNLWSWAQRKLVKSLDSGHHANVFQTKFVMFSRNGPTHIATCARDGHVRLLELDSTGEFRSNTLLVRHRSVAHKLATLVDEPTQLLSCSEDGTVNVIDLRSSQTTKHKIKTGSNARGGRLIPLYSIASNPFNSREFVVSGRDPTVRIYDLRNMGGGPKQKFVCEVAQAGRMNVSCAVYNWNGSEVLATYNDGDIYAWSCKGGEKMKFQGHRNDATVKGVNYFGPRSEFVVSGSDDGHVWLWERKSGAVLNTLYADEAGVVNVLEPHPSVPILATSGLDHDVKVWLPSGDKDPDSSTARRLARSNLRDRENSATNEPDNVDFFQHLMHLMSSRPLRTGTLEFALSRRVHDEDSDSEEEHARVQNNSTSSEDDDDDRTGQQCIAS</sequence>
<dbReference type="PANTHER" id="PTHR15574:SF21">
    <property type="entry name" value="DDB1- AND CUL4-ASSOCIATED FACTOR 8"/>
    <property type="match status" value="1"/>
</dbReference>
<feature type="region of interest" description="Disordered" evidence="3">
    <location>
        <begin position="1"/>
        <end position="20"/>
    </location>
</feature>
<dbReference type="InterPro" id="IPR045151">
    <property type="entry name" value="DCAF8"/>
</dbReference>
<dbReference type="PANTHER" id="PTHR15574">
    <property type="entry name" value="WD REPEAT DOMAIN-CONTAINING FAMILY"/>
    <property type="match status" value="1"/>
</dbReference>
<organism evidence="4">
    <name type="scientific">Cyprideis torosa</name>
    <dbReference type="NCBI Taxonomy" id="163714"/>
    <lineage>
        <taxon>Eukaryota</taxon>
        <taxon>Metazoa</taxon>
        <taxon>Ecdysozoa</taxon>
        <taxon>Arthropoda</taxon>
        <taxon>Crustacea</taxon>
        <taxon>Oligostraca</taxon>
        <taxon>Ostracoda</taxon>
        <taxon>Podocopa</taxon>
        <taxon>Podocopida</taxon>
        <taxon>Cytherocopina</taxon>
        <taxon>Cytheroidea</taxon>
        <taxon>Cytherideidae</taxon>
        <taxon>Cyprideis</taxon>
    </lineage>
</organism>
<evidence type="ECO:0000256" key="2">
    <source>
        <dbReference type="ARBA" id="ARBA00022737"/>
    </source>
</evidence>
<dbReference type="PROSITE" id="PS50082">
    <property type="entry name" value="WD_REPEATS_2"/>
    <property type="match status" value="2"/>
</dbReference>
<evidence type="ECO:0000313" key="4">
    <source>
        <dbReference type="EMBL" id="CAD7233917.1"/>
    </source>
</evidence>
<evidence type="ECO:0000256" key="3">
    <source>
        <dbReference type="SAM" id="MobiDB-lite"/>
    </source>
</evidence>
<name>A0A7R8WSV0_9CRUS</name>
<feature type="region of interest" description="Disordered" evidence="3">
    <location>
        <begin position="33"/>
        <end position="123"/>
    </location>
</feature>
<dbReference type="Gene3D" id="2.130.10.10">
    <property type="entry name" value="YVTN repeat-like/Quinoprotein amine dehydrogenase"/>
    <property type="match status" value="1"/>
</dbReference>
<feature type="compositionally biased region" description="Basic and acidic residues" evidence="3">
    <location>
        <begin position="71"/>
        <end position="81"/>
    </location>
</feature>
<protein>
    <submittedName>
        <fullName evidence="4">Uncharacterized protein</fullName>
    </submittedName>
</protein>
<feature type="region of interest" description="Disordered" evidence="3">
    <location>
        <begin position="589"/>
        <end position="626"/>
    </location>
</feature>
<dbReference type="GO" id="GO:0080008">
    <property type="term" value="C:Cul4-RING E3 ubiquitin ligase complex"/>
    <property type="evidence" value="ECO:0007669"/>
    <property type="project" value="TreeGrafter"/>
</dbReference>
<accession>A0A7R8WSV0</accession>
<dbReference type="InterPro" id="IPR036322">
    <property type="entry name" value="WD40_repeat_dom_sf"/>
</dbReference>
<feature type="region of interest" description="Disordered" evidence="3">
    <location>
        <begin position="528"/>
        <end position="559"/>
    </location>
</feature>
<keyword evidence="1" id="KW-0853">WD repeat</keyword>